<dbReference type="EnsemblPlants" id="evm.model.08.1750">
    <property type="protein sequence ID" value="cds.evm.model.08.1750"/>
    <property type="gene ID" value="evm.TU.08.1750"/>
</dbReference>
<sequence>MEEDESIFEFHAKMCDIYNESYALRKIYSNKKLVRKVLGVLPKRFMSKVTSIKESRDIEALDLDELIGSLQNYELTLDRWYKGKKTKNSKSEKTNMGVAFILKEENLKEVDLFETFTDANLALLAKNYARFLKRNFKKSNFGNKENTSSKNPSGFNKHSQHHERNGKGIQCHECASFGHIQAECANTLKKKKMQKPYGDRTLIGYKLLYKQGHDLTIDEKLTSSSGFVTFGDGIKGEIMGQGDLNLSDVSLLTEVLLVEGLKANLISISHLCGADYDTKKDVTVGKVMLCAKGFAIRFWAEAVNIACYICNCVHLRIGTTQTSYELWKGKTPNLSHLHIFGCIYYILNDQDHLGKFNVQDTPETPRPPSSRDLLVSSENTTSTSADAPATEVTSKSQIISKDPDNTSHARLYMKGPPTWIQKAHPPAIVIGDPNATIVTRRKVLNVISFACYVSLVEPQNVIEALLDELWNNAM</sequence>
<protein>
    <recommendedName>
        <fullName evidence="4">Gag-pol polyprotein</fullName>
    </recommendedName>
</protein>
<accession>A0A803Q9P0</accession>
<evidence type="ECO:0000313" key="2">
    <source>
        <dbReference type="EnsemblPlants" id="cds.evm.model.08.1750"/>
    </source>
</evidence>
<evidence type="ECO:0000313" key="3">
    <source>
        <dbReference type="Proteomes" id="UP000596661"/>
    </source>
</evidence>
<dbReference type="Proteomes" id="UP000596661">
    <property type="component" value="Chromosome 8"/>
</dbReference>
<reference evidence="2" key="1">
    <citation type="submission" date="2018-11" db="EMBL/GenBank/DDBJ databases">
        <authorList>
            <person name="Grassa J C."/>
        </authorList>
    </citation>
    <scope>NUCLEOTIDE SEQUENCE [LARGE SCALE GENOMIC DNA]</scope>
</reference>
<dbReference type="PANTHER" id="PTHR42648:SF21">
    <property type="entry name" value="CYSTEINE-RICH RLK (RECEPTOR-LIKE PROTEIN KINASE) 8"/>
    <property type="match status" value="1"/>
</dbReference>
<dbReference type="Gramene" id="evm.model.08.1750">
    <property type="protein sequence ID" value="cds.evm.model.08.1750"/>
    <property type="gene ID" value="evm.TU.08.1750"/>
</dbReference>
<dbReference type="InterPro" id="IPR039537">
    <property type="entry name" value="Retrotran_Ty1/copia-like"/>
</dbReference>
<feature type="compositionally biased region" description="Polar residues" evidence="1">
    <location>
        <begin position="376"/>
        <end position="399"/>
    </location>
</feature>
<feature type="region of interest" description="Disordered" evidence="1">
    <location>
        <begin position="142"/>
        <end position="163"/>
    </location>
</feature>
<dbReference type="PANTHER" id="PTHR42648">
    <property type="entry name" value="TRANSPOSASE, PUTATIVE-RELATED"/>
    <property type="match status" value="1"/>
</dbReference>
<keyword evidence="3" id="KW-1185">Reference proteome</keyword>
<evidence type="ECO:0008006" key="4">
    <source>
        <dbReference type="Google" id="ProtNLM"/>
    </source>
</evidence>
<dbReference type="EMBL" id="UZAU01000716">
    <property type="status" value="NOT_ANNOTATED_CDS"/>
    <property type="molecule type" value="Genomic_DNA"/>
</dbReference>
<name>A0A803Q9P0_CANSA</name>
<feature type="compositionally biased region" description="Polar residues" evidence="1">
    <location>
        <begin position="142"/>
        <end position="157"/>
    </location>
</feature>
<feature type="region of interest" description="Disordered" evidence="1">
    <location>
        <begin position="357"/>
        <end position="400"/>
    </location>
</feature>
<organism evidence="2 3">
    <name type="scientific">Cannabis sativa</name>
    <name type="common">Hemp</name>
    <name type="synonym">Marijuana</name>
    <dbReference type="NCBI Taxonomy" id="3483"/>
    <lineage>
        <taxon>Eukaryota</taxon>
        <taxon>Viridiplantae</taxon>
        <taxon>Streptophyta</taxon>
        <taxon>Embryophyta</taxon>
        <taxon>Tracheophyta</taxon>
        <taxon>Spermatophyta</taxon>
        <taxon>Magnoliopsida</taxon>
        <taxon>eudicotyledons</taxon>
        <taxon>Gunneridae</taxon>
        <taxon>Pentapetalae</taxon>
        <taxon>rosids</taxon>
        <taxon>fabids</taxon>
        <taxon>Rosales</taxon>
        <taxon>Cannabaceae</taxon>
        <taxon>Cannabis</taxon>
    </lineage>
</organism>
<dbReference type="OMA" id="CHECASF"/>
<reference evidence="2" key="2">
    <citation type="submission" date="2021-03" db="UniProtKB">
        <authorList>
            <consortium name="EnsemblPlants"/>
        </authorList>
    </citation>
    <scope>IDENTIFICATION</scope>
</reference>
<evidence type="ECO:0000256" key="1">
    <source>
        <dbReference type="SAM" id="MobiDB-lite"/>
    </source>
</evidence>
<dbReference type="AlphaFoldDB" id="A0A803Q9P0"/>
<proteinExistence type="predicted"/>